<accession>A0AAV7V2K7</accession>
<proteinExistence type="predicted"/>
<evidence type="ECO:0000313" key="2">
    <source>
        <dbReference type="Proteomes" id="UP001066276"/>
    </source>
</evidence>
<evidence type="ECO:0000313" key="1">
    <source>
        <dbReference type="EMBL" id="KAJ1195006.1"/>
    </source>
</evidence>
<keyword evidence="2" id="KW-1185">Reference proteome</keyword>
<comment type="caution">
    <text evidence="1">The sequence shown here is derived from an EMBL/GenBank/DDBJ whole genome shotgun (WGS) entry which is preliminary data.</text>
</comment>
<organism evidence="1 2">
    <name type="scientific">Pleurodeles waltl</name>
    <name type="common">Iberian ribbed newt</name>
    <dbReference type="NCBI Taxonomy" id="8319"/>
    <lineage>
        <taxon>Eukaryota</taxon>
        <taxon>Metazoa</taxon>
        <taxon>Chordata</taxon>
        <taxon>Craniata</taxon>
        <taxon>Vertebrata</taxon>
        <taxon>Euteleostomi</taxon>
        <taxon>Amphibia</taxon>
        <taxon>Batrachia</taxon>
        <taxon>Caudata</taxon>
        <taxon>Salamandroidea</taxon>
        <taxon>Salamandridae</taxon>
        <taxon>Pleurodelinae</taxon>
        <taxon>Pleurodeles</taxon>
    </lineage>
</organism>
<dbReference type="AlphaFoldDB" id="A0AAV7V2K7"/>
<sequence>MAQQRYRNTSAVPTAVDTTTFRERTNSEDNLYLAVLRATEGKKACVGVPQVCLSAPACPWKCKPAALRVCENTARYVLLAVCDA</sequence>
<protein>
    <submittedName>
        <fullName evidence="1">Uncharacterized protein</fullName>
    </submittedName>
</protein>
<reference evidence="1" key="1">
    <citation type="journal article" date="2022" name="bioRxiv">
        <title>Sequencing and chromosome-scale assembly of the giantPleurodeles waltlgenome.</title>
        <authorList>
            <person name="Brown T."/>
            <person name="Elewa A."/>
            <person name="Iarovenko S."/>
            <person name="Subramanian E."/>
            <person name="Araus A.J."/>
            <person name="Petzold A."/>
            <person name="Susuki M."/>
            <person name="Suzuki K.-i.T."/>
            <person name="Hayashi T."/>
            <person name="Toyoda A."/>
            <person name="Oliveira C."/>
            <person name="Osipova E."/>
            <person name="Leigh N.D."/>
            <person name="Simon A."/>
            <person name="Yun M.H."/>
        </authorList>
    </citation>
    <scope>NUCLEOTIDE SEQUENCE</scope>
    <source>
        <strain evidence="1">20211129_DDA</strain>
        <tissue evidence="1">Liver</tissue>
    </source>
</reference>
<name>A0AAV7V2K7_PLEWA</name>
<dbReference type="Proteomes" id="UP001066276">
    <property type="component" value="Chromosome 2_2"/>
</dbReference>
<dbReference type="EMBL" id="JANPWB010000004">
    <property type="protein sequence ID" value="KAJ1195006.1"/>
    <property type="molecule type" value="Genomic_DNA"/>
</dbReference>
<gene>
    <name evidence="1" type="ORF">NDU88_004289</name>
</gene>